<evidence type="ECO:0000256" key="4">
    <source>
        <dbReference type="ARBA" id="ARBA00022695"/>
    </source>
</evidence>
<gene>
    <name evidence="8" type="ORF">ACFOW7_05985</name>
</gene>
<evidence type="ECO:0000256" key="1">
    <source>
        <dbReference type="ARBA" id="ARBA00022649"/>
    </source>
</evidence>
<dbReference type="PROSITE" id="PS52018">
    <property type="entry name" value="DART"/>
    <property type="match status" value="1"/>
</dbReference>
<comment type="similarity">
    <text evidence="6">Belongs to the DarT ADP-ribosyltransferase family.</text>
</comment>
<evidence type="ECO:0000256" key="5">
    <source>
        <dbReference type="ARBA" id="ARBA00023125"/>
    </source>
</evidence>
<protein>
    <submittedName>
        <fullName evidence="8">DUF4433 domain-containing protein</fullName>
    </submittedName>
</protein>
<evidence type="ECO:0000256" key="3">
    <source>
        <dbReference type="ARBA" id="ARBA00022679"/>
    </source>
</evidence>
<name>A0ABV8MPA0_9NEIS</name>
<dbReference type="Proteomes" id="UP001595791">
    <property type="component" value="Unassembled WGS sequence"/>
</dbReference>
<keyword evidence="9" id="KW-1185">Reference proteome</keyword>
<proteinExistence type="inferred from homology"/>
<evidence type="ECO:0000313" key="8">
    <source>
        <dbReference type="EMBL" id="MFC4158906.1"/>
    </source>
</evidence>
<keyword evidence="2" id="KW-0328">Glycosyltransferase</keyword>
<sequence length="215" mass="23885">MTTPPSPLWLYRLVPLGQLAPLLRRGGLHAPAHQPEDGLTLPSFDPAVARPAGRRQFAVPGARGGSSDDYLGFDFGPAPPALATFIQDAPPDGADSPILIYLLTTLQVLTDKRIEFVFSDGDPAVGYTDWYDDPARLDRIDWDAVKTPPWESPADDDQRRRKQARLLVWQSLPWALIRGIAVPDGDIGYQVESLLARYPRRAQPKVVVRPGWYRP</sequence>
<dbReference type="EMBL" id="JBHSBU010000001">
    <property type="protein sequence ID" value="MFC4158906.1"/>
    <property type="molecule type" value="Genomic_DNA"/>
</dbReference>
<evidence type="ECO:0000259" key="7">
    <source>
        <dbReference type="PROSITE" id="PS52018"/>
    </source>
</evidence>
<keyword evidence="4" id="KW-0548">Nucleotidyltransferase</keyword>
<keyword evidence="1 6" id="KW-1277">Toxin-antitoxin system</keyword>
<evidence type="ECO:0000256" key="2">
    <source>
        <dbReference type="ARBA" id="ARBA00022676"/>
    </source>
</evidence>
<organism evidence="8 9">
    <name type="scientific">Chitinimonas lacunae</name>
    <dbReference type="NCBI Taxonomy" id="1963018"/>
    <lineage>
        <taxon>Bacteria</taxon>
        <taxon>Pseudomonadati</taxon>
        <taxon>Pseudomonadota</taxon>
        <taxon>Betaproteobacteria</taxon>
        <taxon>Neisseriales</taxon>
        <taxon>Chitinibacteraceae</taxon>
        <taxon>Chitinimonas</taxon>
    </lineage>
</organism>
<keyword evidence="3" id="KW-0808">Transferase</keyword>
<accession>A0ABV8MPA0</accession>
<evidence type="ECO:0000313" key="9">
    <source>
        <dbReference type="Proteomes" id="UP001595791"/>
    </source>
</evidence>
<dbReference type="Pfam" id="PF14487">
    <property type="entry name" value="DarT"/>
    <property type="match status" value="1"/>
</dbReference>
<dbReference type="InterPro" id="IPR029494">
    <property type="entry name" value="DarT"/>
</dbReference>
<keyword evidence="5 6" id="KW-0238">DNA-binding</keyword>
<feature type="domain" description="DarT" evidence="7">
    <location>
        <begin position="8"/>
        <end position="214"/>
    </location>
</feature>
<reference evidence="9" key="1">
    <citation type="journal article" date="2019" name="Int. J. Syst. Evol. Microbiol.">
        <title>The Global Catalogue of Microorganisms (GCM) 10K type strain sequencing project: providing services to taxonomists for standard genome sequencing and annotation.</title>
        <authorList>
            <consortium name="The Broad Institute Genomics Platform"/>
            <consortium name="The Broad Institute Genome Sequencing Center for Infectious Disease"/>
            <person name="Wu L."/>
            <person name="Ma J."/>
        </authorList>
    </citation>
    <scope>NUCLEOTIDE SEQUENCE [LARGE SCALE GENOMIC DNA]</scope>
    <source>
        <strain evidence="9">LMG 29894</strain>
    </source>
</reference>
<comment type="caution">
    <text evidence="6">Lacks conserved residue(s) required for the propagation of feature annotation.</text>
</comment>
<dbReference type="RefSeq" id="WP_378162084.1">
    <property type="nucleotide sequence ID" value="NZ_JBHSBU010000001.1"/>
</dbReference>
<evidence type="ECO:0000256" key="6">
    <source>
        <dbReference type="PROSITE-ProRule" id="PRU01362"/>
    </source>
</evidence>
<comment type="caution">
    <text evidence="8">The sequence shown here is derived from an EMBL/GenBank/DDBJ whole genome shotgun (WGS) entry which is preliminary data.</text>
</comment>